<keyword evidence="2" id="KW-1185">Reference proteome</keyword>
<dbReference type="Proteomes" id="UP001525890">
    <property type="component" value="Unassembled WGS sequence"/>
</dbReference>
<accession>A0ABT2MWR0</accession>
<dbReference type="RefSeq" id="WP_368007399.1">
    <property type="nucleotide sequence ID" value="NZ_JAMXFF010000024.1"/>
</dbReference>
<evidence type="ECO:0000313" key="1">
    <source>
        <dbReference type="EMBL" id="MCT7967837.1"/>
    </source>
</evidence>
<evidence type="ECO:0000313" key="2">
    <source>
        <dbReference type="Proteomes" id="UP001525890"/>
    </source>
</evidence>
<protein>
    <submittedName>
        <fullName evidence="1">Uncharacterized protein</fullName>
    </submittedName>
</protein>
<organism evidence="1 2">
    <name type="scientific">Laspinema palackyanum D2a</name>
    <dbReference type="NCBI Taxonomy" id="2953684"/>
    <lineage>
        <taxon>Bacteria</taxon>
        <taxon>Bacillati</taxon>
        <taxon>Cyanobacteriota</taxon>
        <taxon>Cyanophyceae</taxon>
        <taxon>Oscillatoriophycideae</taxon>
        <taxon>Oscillatoriales</taxon>
        <taxon>Laspinemataceae</taxon>
        <taxon>Laspinema</taxon>
        <taxon>Laspinema palackyanum</taxon>
    </lineage>
</organism>
<comment type="caution">
    <text evidence="1">The sequence shown here is derived from an EMBL/GenBank/DDBJ whole genome shotgun (WGS) entry which is preliminary data.</text>
</comment>
<gene>
    <name evidence="1" type="ORF">NG799_15965</name>
</gene>
<name>A0ABT2MWR0_9CYAN</name>
<dbReference type="EMBL" id="JAMXFF010000024">
    <property type="protein sequence ID" value="MCT7967837.1"/>
    <property type="molecule type" value="Genomic_DNA"/>
</dbReference>
<proteinExistence type="predicted"/>
<sequence length="58" mass="6830">MGISVEITGVSWELWGVNAGRDSRLWNKGMLLERRSPLRWRVGQLYEVRENRIDCKVL</sequence>
<reference evidence="1 2" key="1">
    <citation type="journal article" date="2022" name="Front. Microbiol.">
        <title>High genomic differentiation and limited gene flow indicate recent cryptic speciation within the genus Laspinema (cyanobacteria).</title>
        <authorList>
            <person name="Stanojkovic A."/>
            <person name="Skoupy S."/>
            <person name="Skaloud P."/>
            <person name="Dvorak P."/>
        </authorList>
    </citation>
    <scope>NUCLEOTIDE SEQUENCE [LARGE SCALE GENOMIC DNA]</scope>
    <source>
        <strain evidence="1 2">D2a</strain>
    </source>
</reference>